<evidence type="ECO:0000256" key="2">
    <source>
        <dbReference type="SAM" id="SignalP"/>
    </source>
</evidence>
<feature type="signal peptide" evidence="2">
    <location>
        <begin position="1"/>
        <end position="21"/>
    </location>
</feature>
<name>A0A7M5VEJ2_9CNID</name>
<keyword evidence="5" id="KW-1185">Reference proteome</keyword>
<dbReference type="Proteomes" id="UP000594262">
    <property type="component" value="Unplaced"/>
</dbReference>
<dbReference type="InterPro" id="IPR003609">
    <property type="entry name" value="Pan_app"/>
</dbReference>
<dbReference type="Pfam" id="PF00024">
    <property type="entry name" value="PAN_1"/>
    <property type="match status" value="1"/>
</dbReference>
<feature type="compositionally biased region" description="Low complexity" evidence="1">
    <location>
        <begin position="118"/>
        <end position="152"/>
    </location>
</feature>
<feature type="chain" id="PRO_5029907715" description="Apple domain-containing protein" evidence="2">
    <location>
        <begin position="22"/>
        <end position="235"/>
    </location>
</feature>
<evidence type="ECO:0000259" key="3">
    <source>
        <dbReference type="Pfam" id="PF00024"/>
    </source>
</evidence>
<keyword evidence="2" id="KW-0732">Signal</keyword>
<proteinExistence type="predicted"/>
<reference evidence="4" key="1">
    <citation type="submission" date="2021-01" db="UniProtKB">
        <authorList>
            <consortium name="EnsemblMetazoa"/>
        </authorList>
    </citation>
    <scope>IDENTIFICATION</scope>
</reference>
<evidence type="ECO:0000313" key="5">
    <source>
        <dbReference type="Proteomes" id="UP000594262"/>
    </source>
</evidence>
<organism evidence="4 5">
    <name type="scientific">Clytia hemisphaerica</name>
    <dbReference type="NCBI Taxonomy" id="252671"/>
    <lineage>
        <taxon>Eukaryota</taxon>
        <taxon>Metazoa</taxon>
        <taxon>Cnidaria</taxon>
        <taxon>Hydrozoa</taxon>
        <taxon>Hydroidolina</taxon>
        <taxon>Leptothecata</taxon>
        <taxon>Obeliida</taxon>
        <taxon>Clytiidae</taxon>
        <taxon>Clytia</taxon>
    </lineage>
</organism>
<feature type="region of interest" description="Disordered" evidence="1">
    <location>
        <begin position="115"/>
        <end position="152"/>
    </location>
</feature>
<evidence type="ECO:0000256" key="1">
    <source>
        <dbReference type="SAM" id="MobiDB-lite"/>
    </source>
</evidence>
<protein>
    <recommendedName>
        <fullName evidence="3">Apple domain-containing protein</fullName>
    </recommendedName>
</protein>
<feature type="domain" description="Apple" evidence="3">
    <location>
        <begin position="26"/>
        <end position="85"/>
    </location>
</feature>
<dbReference type="EnsemblMetazoa" id="CLYHEMT008758.1">
    <property type="protein sequence ID" value="CLYHEMP008758.1"/>
    <property type="gene ID" value="CLYHEMG008758"/>
</dbReference>
<dbReference type="AlphaFoldDB" id="A0A7M5VEJ2"/>
<evidence type="ECO:0000313" key="4">
    <source>
        <dbReference type="EnsemblMetazoa" id="CLYHEMP008758.1"/>
    </source>
</evidence>
<dbReference type="Gene3D" id="3.50.4.10">
    <property type="entry name" value="Hepatocyte Growth Factor"/>
    <property type="match status" value="1"/>
</dbReference>
<sequence length="235" mass="26077">MNIKIRKLVILLFCTLHQIQASKFQHFEITRGKKIVVDQNLTLQTTKADSILICSHKCQLHLECEYANYLESRKQCQLIGGHPNNIFVDEEGSIVLSKNVRTMCSYAGVEDQGDDNISSSTTTTTTATTTTATTTTTTTPSSTTTELVTTTAASTQPVTSPSLYSWSRDQEFATVKGTILDTIPTQTKSWKLEMTIKLLQISNKETNILRILNPDISTLNNPGLFVEKDSTDLCF</sequence>
<accession>A0A7M5VEJ2</accession>